<gene>
    <name evidence="10" type="ORF">QQX09_01590</name>
</gene>
<feature type="transmembrane region" description="Helical" evidence="8">
    <location>
        <begin position="21"/>
        <end position="39"/>
    </location>
</feature>
<feature type="transmembrane region" description="Helical" evidence="8">
    <location>
        <begin position="72"/>
        <end position="91"/>
    </location>
</feature>
<keyword evidence="11" id="KW-1185">Reference proteome</keyword>
<protein>
    <submittedName>
        <fullName evidence="10">Potassium channel family protein</fullName>
    </submittedName>
</protein>
<evidence type="ECO:0000256" key="5">
    <source>
        <dbReference type="ARBA" id="ARBA00023065"/>
    </source>
</evidence>
<dbReference type="SUPFAM" id="SSF81324">
    <property type="entry name" value="Voltage-gated potassium channels"/>
    <property type="match status" value="1"/>
</dbReference>
<dbReference type="Gene3D" id="1.10.287.70">
    <property type="match status" value="1"/>
</dbReference>
<dbReference type="EMBL" id="JAUHPW010000001">
    <property type="protein sequence ID" value="MDN4474538.1"/>
    <property type="molecule type" value="Genomic_DNA"/>
</dbReference>
<keyword evidence="4 8" id="KW-1133">Transmembrane helix</keyword>
<evidence type="ECO:0000256" key="1">
    <source>
        <dbReference type="ARBA" id="ARBA00004141"/>
    </source>
</evidence>
<sequence length="110" mass="12029">MSDPLDQPEIRYKDSATYRRLGIGAVGLLAVGTVVYHQLEGWSWVDSLYFSTVALTTVGFGDLTPTSDGAKLFTVAYLFVGVSILLAFLNARMVRRRPFHPRDGGATSSD</sequence>
<keyword evidence="5" id="KW-0406">Ion transport</keyword>
<dbReference type="Pfam" id="PF07885">
    <property type="entry name" value="Ion_trans_2"/>
    <property type="match status" value="1"/>
</dbReference>
<dbReference type="GO" id="GO:0034220">
    <property type="term" value="P:monoatomic ion transmembrane transport"/>
    <property type="evidence" value="ECO:0007669"/>
    <property type="project" value="UniProtKB-KW"/>
</dbReference>
<keyword evidence="3 8" id="KW-0812">Transmembrane</keyword>
<dbReference type="Proteomes" id="UP001172728">
    <property type="component" value="Unassembled WGS sequence"/>
</dbReference>
<dbReference type="InterPro" id="IPR003280">
    <property type="entry name" value="2pore_dom_K_chnl"/>
</dbReference>
<evidence type="ECO:0000256" key="8">
    <source>
        <dbReference type="SAM" id="Phobius"/>
    </source>
</evidence>
<comment type="subcellular location">
    <subcellularLocation>
        <location evidence="1">Membrane</location>
        <topology evidence="1">Multi-pass membrane protein</topology>
    </subcellularLocation>
</comment>
<dbReference type="InterPro" id="IPR013099">
    <property type="entry name" value="K_chnl_dom"/>
</dbReference>
<evidence type="ECO:0000256" key="3">
    <source>
        <dbReference type="ARBA" id="ARBA00022692"/>
    </source>
</evidence>
<dbReference type="PANTHER" id="PTHR11003:SF291">
    <property type="entry name" value="IP11374P"/>
    <property type="match status" value="1"/>
</dbReference>
<keyword evidence="2" id="KW-0813">Transport</keyword>
<keyword evidence="6 8" id="KW-0472">Membrane</keyword>
<organism evidence="10 11">
    <name type="scientific">Demequina litoralis</name>
    <dbReference type="NCBI Taxonomy" id="3051660"/>
    <lineage>
        <taxon>Bacteria</taxon>
        <taxon>Bacillati</taxon>
        <taxon>Actinomycetota</taxon>
        <taxon>Actinomycetes</taxon>
        <taxon>Micrococcales</taxon>
        <taxon>Demequinaceae</taxon>
        <taxon>Demequina</taxon>
    </lineage>
</organism>
<dbReference type="PRINTS" id="PR01463">
    <property type="entry name" value="EAGCHANLFMLY"/>
</dbReference>
<evidence type="ECO:0000313" key="10">
    <source>
        <dbReference type="EMBL" id="MDN4474538.1"/>
    </source>
</evidence>
<feature type="domain" description="Potassium channel" evidence="9">
    <location>
        <begin position="26"/>
        <end position="90"/>
    </location>
</feature>
<evidence type="ECO:0000313" key="11">
    <source>
        <dbReference type="Proteomes" id="UP001172728"/>
    </source>
</evidence>
<evidence type="ECO:0000256" key="7">
    <source>
        <dbReference type="ARBA" id="ARBA00023303"/>
    </source>
</evidence>
<keyword evidence="7 10" id="KW-0407">Ion channel</keyword>
<accession>A0ABT8G5X5</accession>
<proteinExistence type="predicted"/>
<evidence type="ECO:0000259" key="9">
    <source>
        <dbReference type="Pfam" id="PF07885"/>
    </source>
</evidence>
<evidence type="ECO:0000256" key="6">
    <source>
        <dbReference type="ARBA" id="ARBA00023136"/>
    </source>
</evidence>
<comment type="caution">
    <text evidence="10">The sequence shown here is derived from an EMBL/GenBank/DDBJ whole genome shotgun (WGS) entry which is preliminary data.</text>
</comment>
<evidence type="ECO:0000256" key="2">
    <source>
        <dbReference type="ARBA" id="ARBA00022448"/>
    </source>
</evidence>
<dbReference type="InterPro" id="IPR003938">
    <property type="entry name" value="K_chnl_volt-dep_EAG/ELK/ERG"/>
</dbReference>
<reference evidence="10" key="1">
    <citation type="submission" date="2023-06" db="EMBL/GenBank/DDBJ databases">
        <title>Sysu t00192.</title>
        <authorList>
            <person name="Gao L."/>
            <person name="Fang B.-Z."/>
            <person name="Li W.-J."/>
        </authorList>
    </citation>
    <scope>NUCLEOTIDE SEQUENCE</scope>
    <source>
        <strain evidence="10">SYSU T00192</strain>
    </source>
</reference>
<name>A0ABT8G5X5_9MICO</name>
<evidence type="ECO:0000256" key="4">
    <source>
        <dbReference type="ARBA" id="ARBA00022989"/>
    </source>
</evidence>
<dbReference type="RefSeq" id="WP_301130944.1">
    <property type="nucleotide sequence ID" value="NZ_JAUHPW010000001.1"/>
</dbReference>
<dbReference type="PANTHER" id="PTHR11003">
    <property type="entry name" value="POTASSIUM CHANNEL, SUBFAMILY K"/>
    <property type="match status" value="1"/>
</dbReference>